<keyword evidence="2" id="KW-1185">Reference proteome</keyword>
<evidence type="ECO:0000313" key="2">
    <source>
        <dbReference type="Proteomes" id="UP000476064"/>
    </source>
</evidence>
<reference evidence="1 2" key="1">
    <citation type="submission" date="2020-01" db="EMBL/GenBank/DDBJ databases">
        <title>Paenibacillus sp. nov., isolated from tomato rhizosphere.</title>
        <authorList>
            <person name="Weon H.-Y."/>
            <person name="Lee S.A."/>
        </authorList>
    </citation>
    <scope>NUCLEOTIDE SEQUENCE [LARGE SCALE GENOMIC DNA]</scope>
    <source>
        <strain evidence="1 2">12200R-189</strain>
    </source>
</reference>
<protein>
    <submittedName>
        <fullName evidence="1">Uncharacterized protein</fullName>
    </submittedName>
</protein>
<dbReference type="AlphaFoldDB" id="A0A6C0G5X7"/>
<gene>
    <name evidence="1" type="ORF">GXP70_26400</name>
</gene>
<dbReference type="PROSITE" id="PS51257">
    <property type="entry name" value="PROKAR_LIPOPROTEIN"/>
    <property type="match status" value="1"/>
</dbReference>
<dbReference type="EMBL" id="CP048209">
    <property type="protein sequence ID" value="QHT63144.1"/>
    <property type="molecule type" value="Genomic_DNA"/>
</dbReference>
<sequence>MRKWYSVFAMILFMLTACGRAEKDDPQAKARAEANKAVMEQMAHPKPAYRDGLFDMKLNVERTTVKRGEAIHASATFAYIGGEPKITVYGARSFLGFVIHDGHNFAMDGASTTERAPTELVQGKPLVQPFFKSGGYSSDAPDANYWRGFYAEKELILPPGKYVLAASVSFDLHEDIADRSSYTGSVYRTITVEE</sequence>
<dbReference type="RefSeq" id="WP_162359574.1">
    <property type="nucleotide sequence ID" value="NZ_CP048209.1"/>
</dbReference>
<name>A0A6C0G5X7_9BACL</name>
<organism evidence="1 2">
    <name type="scientific">Paenibacillus lycopersici</name>
    <dbReference type="NCBI Taxonomy" id="2704462"/>
    <lineage>
        <taxon>Bacteria</taxon>
        <taxon>Bacillati</taxon>
        <taxon>Bacillota</taxon>
        <taxon>Bacilli</taxon>
        <taxon>Bacillales</taxon>
        <taxon>Paenibacillaceae</taxon>
        <taxon>Paenibacillus</taxon>
    </lineage>
</organism>
<dbReference type="KEGG" id="plyc:GXP70_26400"/>
<dbReference type="Proteomes" id="UP000476064">
    <property type="component" value="Chromosome"/>
</dbReference>
<evidence type="ECO:0000313" key="1">
    <source>
        <dbReference type="EMBL" id="QHT63144.1"/>
    </source>
</evidence>
<accession>A0A6C0G5X7</accession>
<proteinExistence type="predicted"/>